<keyword evidence="1" id="KW-1133">Transmembrane helix</keyword>
<feature type="transmembrane region" description="Helical" evidence="1">
    <location>
        <begin position="21"/>
        <end position="42"/>
    </location>
</feature>
<dbReference type="InterPro" id="IPR010994">
    <property type="entry name" value="RuvA_2-like"/>
</dbReference>
<dbReference type="Gene3D" id="1.10.150.320">
    <property type="entry name" value="Photosystem II 12 kDa extrinsic protein"/>
    <property type="match status" value="1"/>
</dbReference>
<dbReference type="Proteomes" id="UP001216907">
    <property type="component" value="Unassembled WGS sequence"/>
</dbReference>
<name>A0ABT6FKA9_9BACT</name>
<organism evidence="2 3">
    <name type="scientific">Paludisphaera mucosa</name>
    <dbReference type="NCBI Taxonomy" id="3030827"/>
    <lineage>
        <taxon>Bacteria</taxon>
        <taxon>Pseudomonadati</taxon>
        <taxon>Planctomycetota</taxon>
        <taxon>Planctomycetia</taxon>
        <taxon>Isosphaerales</taxon>
        <taxon>Isosphaeraceae</taxon>
        <taxon>Paludisphaera</taxon>
    </lineage>
</organism>
<reference evidence="2 3" key="1">
    <citation type="submission" date="2023-03" db="EMBL/GenBank/DDBJ databases">
        <title>Paludisphaera mucosa sp. nov. a novel planctomycete from northern fen.</title>
        <authorList>
            <person name="Ivanova A."/>
        </authorList>
    </citation>
    <scope>NUCLEOTIDE SEQUENCE [LARGE SCALE GENOMIC DNA]</scope>
    <source>
        <strain evidence="2 3">Pla2</strain>
    </source>
</reference>
<evidence type="ECO:0000313" key="2">
    <source>
        <dbReference type="EMBL" id="MDG3008010.1"/>
    </source>
</evidence>
<sequence length="132" mass="13701">MPTFTEHASTTAEPRPGPWSAAGRALLTASALAAGLAMLAVAPARHARPARAPVLVVDVNAVPVEVLSALPSVGPALAREIVERRAEAPFLSLSDLARRARGVGPVTLARLARHLRAGDEVAARLREATPGR</sequence>
<keyword evidence="3" id="KW-1185">Reference proteome</keyword>
<evidence type="ECO:0000256" key="1">
    <source>
        <dbReference type="SAM" id="Phobius"/>
    </source>
</evidence>
<dbReference type="RefSeq" id="WP_277864278.1">
    <property type="nucleotide sequence ID" value="NZ_JARRAG010000002.1"/>
</dbReference>
<proteinExistence type="predicted"/>
<gene>
    <name evidence="2" type="ORF">PZE19_29955</name>
</gene>
<dbReference type="PANTHER" id="PTHR21180">
    <property type="entry name" value="ENDONUCLEASE/EXONUCLEASE/PHOSPHATASE FAMILY DOMAIN-CONTAINING PROTEIN 1"/>
    <property type="match status" value="1"/>
</dbReference>
<dbReference type="Pfam" id="PF12836">
    <property type="entry name" value="HHH_3"/>
    <property type="match status" value="1"/>
</dbReference>
<dbReference type="SUPFAM" id="SSF47781">
    <property type="entry name" value="RuvA domain 2-like"/>
    <property type="match status" value="1"/>
</dbReference>
<keyword evidence="1" id="KW-0812">Transmembrane</keyword>
<comment type="caution">
    <text evidence="2">The sequence shown here is derived from an EMBL/GenBank/DDBJ whole genome shotgun (WGS) entry which is preliminary data.</text>
</comment>
<accession>A0ABT6FKA9</accession>
<evidence type="ECO:0000313" key="3">
    <source>
        <dbReference type="Proteomes" id="UP001216907"/>
    </source>
</evidence>
<dbReference type="InterPro" id="IPR051675">
    <property type="entry name" value="Endo/Exo/Phosphatase_dom_1"/>
</dbReference>
<keyword evidence="1" id="KW-0472">Membrane</keyword>
<dbReference type="EMBL" id="JARRAG010000002">
    <property type="protein sequence ID" value="MDG3008010.1"/>
    <property type="molecule type" value="Genomic_DNA"/>
</dbReference>
<dbReference type="PANTHER" id="PTHR21180:SF32">
    <property type="entry name" value="ENDONUCLEASE_EXONUCLEASE_PHOSPHATASE FAMILY DOMAIN-CONTAINING PROTEIN 1"/>
    <property type="match status" value="1"/>
</dbReference>
<protein>
    <submittedName>
        <fullName evidence="2">Helix-hairpin-helix domain-containing protein</fullName>
    </submittedName>
</protein>